<evidence type="ECO:0000256" key="5">
    <source>
        <dbReference type="SAM" id="MobiDB-lite"/>
    </source>
</evidence>
<organism evidence="7 8">
    <name type="scientific">Chlamydomonas incerta</name>
    <dbReference type="NCBI Taxonomy" id="51695"/>
    <lineage>
        <taxon>Eukaryota</taxon>
        <taxon>Viridiplantae</taxon>
        <taxon>Chlorophyta</taxon>
        <taxon>core chlorophytes</taxon>
        <taxon>Chlorophyceae</taxon>
        <taxon>CS clade</taxon>
        <taxon>Chlamydomonadales</taxon>
        <taxon>Chlamydomonadaceae</taxon>
        <taxon>Chlamydomonas</taxon>
    </lineage>
</organism>
<comment type="cofactor">
    <cofactor evidence="1">
        <name>FMN</name>
        <dbReference type="ChEBI" id="CHEBI:58210"/>
    </cofactor>
</comment>
<comment type="similarity">
    <text evidence="4">Belongs to the flavoredoxin family.</text>
</comment>
<comment type="caution">
    <text evidence="7">The sequence shown here is derived from an EMBL/GenBank/DDBJ whole genome shotgun (WGS) entry which is preliminary data.</text>
</comment>
<dbReference type="InterPro" id="IPR002563">
    <property type="entry name" value="Flavin_Rdtase-like_dom"/>
</dbReference>
<dbReference type="Pfam" id="PF01613">
    <property type="entry name" value="Flavin_Reduct"/>
    <property type="match status" value="1"/>
</dbReference>
<sequence>MALVGAAIGAVSALGIRELVVRLLNRKKDASAAGGAKATEIVANGTSHSANAGSAVGASSGAAASSSAAADWQPARHVKPPHPGWRPGQPQPCPLPGADTFIEVDTRSTPPGDLYPLVISAAVPRPVAFISSVDLQGAVNLSPYSFFNAMGFNPPTVAIGLCHSPARPEGKKDTLHNIEQTGEFVVNIMSEWFVEAANHTCGDFPRGVDEMALAGLTPLASTKVRPPRVAESAVHMECRLRTIHHVKNETTGAVTTSIAIGEVLAFHVSAAVAGRSPSGKLTVDPVALAPVARCGGVTYARCTELYDMARPDGQGRYPGEAAKAAEAAAAAGKAQGAGGAAAAVSAAAPAAQQAGPAPAQAAGQGQGQKHPAAGAGSG</sequence>
<evidence type="ECO:0000256" key="3">
    <source>
        <dbReference type="ARBA" id="ARBA00022643"/>
    </source>
</evidence>
<evidence type="ECO:0000313" key="7">
    <source>
        <dbReference type="EMBL" id="KAG2440828.1"/>
    </source>
</evidence>
<dbReference type="AlphaFoldDB" id="A0A835T8W2"/>
<dbReference type="PANTHER" id="PTHR33798:SF5">
    <property type="entry name" value="FLAVIN REDUCTASE LIKE DOMAIN-CONTAINING PROTEIN"/>
    <property type="match status" value="1"/>
</dbReference>
<accession>A0A835T8W2</accession>
<evidence type="ECO:0000313" key="8">
    <source>
        <dbReference type="Proteomes" id="UP000650467"/>
    </source>
</evidence>
<dbReference type="GO" id="GO:0010181">
    <property type="term" value="F:FMN binding"/>
    <property type="evidence" value="ECO:0007669"/>
    <property type="project" value="InterPro"/>
</dbReference>
<keyword evidence="2" id="KW-0285">Flavoprotein</keyword>
<evidence type="ECO:0000259" key="6">
    <source>
        <dbReference type="SMART" id="SM00903"/>
    </source>
</evidence>
<dbReference type="Proteomes" id="UP000650467">
    <property type="component" value="Unassembled WGS sequence"/>
</dbReference>
<dbReference type="Gene3D" id="2.30.110.10">
    <property type="entry name" value="Electron Transport, Fmn-binding Protein, Chain A"/>
    <property type="match status" value="1"/>
</dbReference>
<feature type="domain" description="Flavin reductase like" evidence="6">
    <location>
        <begin position="120"/>
        <end position="278"/>
    </location>
</feature>
<evidence type="ECO:0000256" key="4">
    <source>
        <dbReference type="ARBA" id="ARBA00038054"/>
    </source>
</evidence>
<feature type="compositionally biased region" description="Pro residues" evidence="5">
    <location>
        <begin position="81"/>
        <end position="93"/>
    </location>
</feature>
<evidence type="ECO:0000256" key="2">
    <source>
        <dbReference type="ARBA" id="ARBA00022630"/>
    </source>
</evidence>
<protein>
    <recommendedName>
        <fullName evidence="6">Flavin reductase like domain-containing protein</fullName>
    </recommendedName>
</protein>
<keyword evidence="3" id="KW-0288">FMN</keyword>
<proteinExistence type="inferred from homology"/>
<dbReference type="SUPFAM" id="SSF50475">
    <property type="entry name" value="FMN-binding split barrel"/>
    <property type="match status" value="1"/>
</dbReference>
<gene>
    <name evidence="7" type="ORF">HXX76_003683</name>
</gene>
<dbReference type="EMBL" id="JAEHOC010000006">
    <property type="protein sequence ID" value="KAG2440828.1"/>
    <property type="molecule type" value="Genomic_DNA"/>
</dbReference>
<dbReference type="SMART" id="SM00903">
    <property type="entry name" value="Flavin_Reduct"/>
    <property type="match status" value="1"/>
</dbReference>
<feature type="region of interest" description="Disordered" evidence="5">
    <location>
        <begin position="345"/>
        <end position="378"/>
    </location>
</feature>
<keyword evidence="8" id="KW-1185">Reference proteome</keyword>
<reference evidence="7" key="1">
    <citation type="journal article" date="2020" name="bioRxiv">
        <title>Comparative genomics of Chlamydomonas.</title>
        <authorList>
            <person name="Craig R.J."/>
            <person name="Hasan A.R."/>
            <person name="Ness R.W."/>
            <person name="Keightley P.D."/>
        </authorList>
    </citation>
    <scope>NUCLEOTIDE SEQUENCE</scope>
    <source>
        <strain evidence="7">SAG 7.73</strain>
    </source>
</reference>
<dbReference type="InterPro" id="IPR012349">
    <property type="entry name" value="Split_barrel_FMN-bd"/>
</dbReference>
<dbReference type="PANTHER" id="PTHR33798">
    <property type="entry name" value="FLAVOPROTEIN OXYGENASE"/>
    <property type="match status" value="1"/>
</dbReference>
<evidence type="ECO:0000256" key="1">
    <source>
        <dbReference type="ARBA" id="ARBA00001917"/>
    </source>
</evidence>
<name>A0A835T8W2_CHLIN</name>
<feature type="region of interest" description="Disordered" evidence="5">
    <location>
        <begin position="67"/>
        <end position="93"/>
    </location>
</feature>
<dbReference type="OrthoDB" id="10250990at2759"/>